<protein>
    <recommendedName>
        <fullName evidence="3">MFS transporter</fullName>
    </recommendedName>
</protein>
<feature type="transmembrane region" description="Helical" evidence="1">
    <location>
        <begin position="35"/>
        <end position="59"/>
    </location>
</feature>
<evidence type="ECO:0000313" key="2">
    <source>
        <dbReference type="EMBL" id="XBM47523.1"/>
    </source>
</evidence>
<dbReference type="EMBL" id="CP157390">
    <property type="protein sequence ID" value="XBM47523.1"/>
    <property type="molecule type" value="Genomic_DNA"/>
</dbReference>
<feature type="transmembrane region" description="Helical" evidence="1">
    <location>
        <begin position="97"/>
        <end position="116"/>
    </location>
</feature>
<feature type="transmembrane region" description="Helical" evidence="1">
    <location>
        <begin position="71"/>
        <end position="91"/>
    </location>
</feature>
<evidence type="ECO:0008006" key="3">
    <source>
        <dbReference type="Google" id="ProtNLM"/>
    </source>
</evidence>
<keyword evidence="1" id="KW-1133">Transmembrane helix</keyword>
<name>A0AAU7GBV0_9MICO</name>
<dbReference type="RefSeq" id="WP_348787495.1">
    <property type="nucleotide sequence ID" value="NZ_CP157390.1"/>
</dbReference>
<gene>
    <name evidence="2" type="ORF">AAME72_15760</name>
</gene>
<organism evidence="2">
    <name type="scientific">Leifsonia sp. NPDC080035</name>
    <dbReference type="NCBI Taxonomy" id="3143936"/>
    <lineage>
        <taxon>Bacteria</taxon>
        <taxon>Bacillati</taxon>
        <taxon>Actinomycetota</taxon>
        <taxon>Actinomycetes</taxon>
        <taxon>Micrococcales</taxon>
        <taxon>Microbacteriaceae</taxon>
        <taxon>Leifsonia</taxon>
    </lineage>
</organism>
<reference evidence="2" key="1">
    <citation type="submission" date="2024-05" db="EMBL/GenBank/DDBJ databases">
        <title>The Natural Products Discovery Center: Release of the First 8490 Sequenced Strains for Exploring Actinobacteria Biosynthetic Diversity.</title>
        <authorList>
            <person name="Kalkreuter E."/>
            <person name="Kautsar S.A."/>
            <person name="Yang D."/>
            <person name="Bader C.D."/>
            <person name="Teijaro C.N."/>
            <person name="Fluegel L."/>
            <person name="Davis C.M."/>
            <person name="Simpson J.R."/>
            <person name="Lauterbach L."/>
            <person name="Steele A.D."/>
            <person name="Gui C."/>
            <person name="Meng S."/>
            <person name="Li G."/>
            <person name="Viehrig K."/>
            <person name="Ye F."/>
            <person name="Su P."/>
            <person name="Kiefer A.F."/>
            <person name="Nichols A."/>
            <person name="Cepeda A.J."/>
            <person name="Yan W."/>
            <person name="Fan B."/>
            <person name="Jiang Y."/>
            <person name="Adhikari A."/>
            <person name="Zheng C.-J."/>
            <person name="Schuster L."/>
            <person name="Cowan T.M."/>
            <person name="Smanski M.J."/>
            <person name="Chevrette M.G."/>
            <person name="de Carvalho L.P.S."/>
            <person name="Shen B."/>
        </authorList>
    </citation>
    <scope>NUCLEOTIDE SEQUENCE</scope>
    <source>
        <strain evidence="2">NPDC080035</strain>
    </source>
</reference>
<accession>A0AAU7GBV0</accession>
<keyword evidence="1" id="KW-0812">Transmembrane</keyword>
<sequence>MIIRKAFYWWLFPSAVVLPVWLLVGWAAFHEGSGWSFLGLLVLCPILFVALLVVGGILFSRRSVREARAVSWYDAGMLAGWSASIIAFGFFPPGVTGWLAVLGVLFFLGTFWLGLWELMRELRGRVEQTFAAYERAARPQQVPQQENPARTPADDAEVIIIEERREK</sequence>
<feature type="transmembrane region" description="Helical" evidence="1">
    <location>
        <begin position="7"/>
        <end position="29"/>
    </location>
</feature>
<proteinExistence type="predicted"/>
<evidence type="ECO:0000256" key="1">
    <source>
        <dbReference type="SAM" id="Phobius"/>
    </source>
</evidence>
<keyword evidence="1" id="KW-0472">Membrane</keyword>
<dbReference type="AlphaFoldDB" id="A0AAU7GBV0"/>